<sequence length="1050" mass="112653">MDDKDQAKDHRAGHEGHGVHVCHKCGWPFPNPHPSAKHRRAHKKICGTIEGYRLVDLEETAHLTVSDDEHASDGDHKTPSPKLPEKSANETGSIGMGQRSARSEDDVFSDAVTEFPEGGSVPAMEEHPRCIREPATNAEIIAKNDDKTSQSYDGDANTAITSPLNNSADSSLMQNMEVPKGNLSGSVHGSQDHVSSADISSVAGHVTCNDDGSYACDSDSNKLETQSNANKDYNESSSGEDLIEHGTKQNDSSILDHQLPDDVLLAGQNAEITSDAVLELGKAEDIALIPAQAAGLPLLEKEQNHDSKVNLNDVPSVAKHVEYMNASVDPVEIKVDAAERMDTAGSGDPIESCDTLGKLAKDMHVVAIEGCNALGELGKDVPVLSVPESAGNAEIMIEGFKDHKGGRLPKLIQGTSLDVGNDTKETLPKSNLSTSHVSVFPDDTVKQMSTDNLEPKYGSNKPMIKKFPDEEEADRPLVTDETKEIQRSEELEMITAVKREKTNIVQTPEKKPPCDYKDEQLATSLGERAKEDLDNLNPVVGTMGTEIRQTTGLAGINDADNYEKAAIERCDIDRDNGNKEMKESSIVNIIATSEPVDSLSGQEINTVTVLIGGDNAADCEENEIEGYDVSSVGTGKSDSAATLVEDKLPMRAEATSKSTVDLHESHAFSESATDLFDFKLTDTECTHPGGIQDAQEGIKKLETTGNDKGLGEHVGGISIPAEDVNFLDVKATQESAAEHQTKEPLVSSLEISASILSPVIVEDNRATDVVGVASGTKSEFLTGEGESNLDSKAVLQQLGTSANNSVDSSSQTDSVEGHWGSVSVLSTQSDVPAIVDTEPSRSNGFQAPTEADEVSLKGSKAAPEGQRSDKSDIYEPPSFMTLVEPRVGIHQTDPASEIQMTQHTQQAITASLEPSWFPSLTNVVNESQGRKKNEKIIAKVTNWNTGKQHAPLKSLLHEANVETKSKLPNATTKQGPSVEEDGTTAKDDGASLATVSSVMTPEATHAEVTKREAAKEWNSPARYPAEIKRQKKRVKGKPYWAQFVCCSSVS</sequence>
<dbReference type="EMBL" id="GGEC01004975">
    <property type="protein sequence ID" value="MBW85458.1"/>
    <property type="molecule type" value="Transcribed_RNA"/>
</dbReference>
<proteinExistence type="predicted"/>
<feature type="region of interest" description="Disordered" evidence="1">
    <location>
        <begin position="64"/>
        <end position="103"/>
    </location>
</feature>
<dbReference type="AlphaFoldDB" id="A0A2P2IW66"/>
<reference evidence="3" key="1">
    <citation type="submission" date="2018-02" db="EMBL/GenBank/DDBJ databases">
        <title>Rhizophora mucronata_Transcriptome.</title>
        <authorList>
            <person name="Meera S.P."/>
            <person name="Sreeshan A."/>
            <person name="Augustine A."/>
        </authorList>
    </citation>
    <scope>NUCLEOTIDE SEQUENCE</scope>
    <source>
        <tissue evidence="3">Leaf</tissue>
    </source>
</reference>
<feature type="compositionally biased region" description="Basic and acidic residues" evidence="1">
    <location>
        <begin position="64"/>
        <end position="88"/>
    </location>
</feature>
<protein>
    <submittedName>
        <fullName evidence="3">Uncharacterized protein LOC8270577 isoform X1</fullName>
    </submittedName>
</protein>
<feature type="region of interest" description="Disordered" evidence="1">
    <location>
        <begin position="142"/>
        <end position="168"/>
    </location>
</feature>
<feature type="region of interest" description="Disordered" evidence="1">
    <location>
        <begin position="834"/>
        <end position="876"/>
    </location>
</feature>
<feature type="domain" description="C2H2-type" evidence="2">
    <location>
        <begin position="22"/>
        <end position="42"/>
    </location>
</feature>
<dbReference type="PANTHER" id="PTHR35746:SF1">
    <property type="entry name" value="PENTATRICOPEPTIDE REPEAT (PPR) SUPERFAMILY PROTEIN"/>
    <property type="match status" value="1"/>
</dbReference>
<evidence type="ECO:0000313" key="3">
    <source>
        <dbReference type="EMBL" id="MBW85458.1"/>
    </source>
</evidence>
<dbReference type="InterPro" id="IPR013087">
    <property type="entry name" value="Znf_C2H2_type"/>
</dbReference>
<feature type="region of interest" description="Disordered" evidence="1">
    <location>
        <begin position="218"/>
        <end position="244"/>
    </location>
</feature>
<dbReference type="PROSITE" id="PS00028">
    <property type="entry name" value="ZINC_FINGER_C2H2_1"/>
    <property type="match status" value="1"/>
</dbReference>
<evidence type="ECO:0000256" key="1">
    <source>
        <dbReference type="SAM" id="MobiDB-lite"/>
    </source>
</evidence>
<accession>A0A2P2IW66</accession>
<feature type="compositionally biased region" description="Polar residues" evidence="1">
    <location>
        <begin position="966"/>
        <end position="975"/>
    </location>
</feature>
<feature type="region of interest" description="Disordered" evidence="1">
    <location>
        <begin position="964"/>
        <end position="988"/>
    </location>
</feature>
<dbReference type="PANTHER" id="PTHR35746">
    <property type="entry name" value="PENTATRICOPEPTIDE REPEAT (PPR) SUPERFAMILY PROTEIN"/>
    <property type="match status" value="1"/>
</dbReference>
<feature type="compositionally biased region" description="Polar residues" evidence="1">
    <location>
        <begin position="223"/>
        <end position="239"/>
    </location>
</feature>
<evidence type="ECO:0000259" key="2">
    <source>
        <dbReference type="PROSITE" id="PS00028"/>
    </source>
</evidence>
<name>A0A2P2IW66_RHIMU</name>
<organism evidence="3">
    <name type="scientific">Rhizophora mucronata</name>
    <name type="common">Asiatic mangrove</name>
    <dbReference type="NCBI Taxonomy" id="61149"/>
    <lineage>
        <taxon>Eukaryota</taxon>
        <taxon>Viridiplantae</taxon>
        <taxon>Streptophyta</taxon>
        <taxon>Embryophyta</taxon>
        <taxon>Tracheophyta</taxon>
        <taxon>Spermatophyta</taxon>
        <taxon>Magnoliopsida</taxon>
        <taxon>eudicotyledons</taxon>
        <taxon>Gunneridae</taxon>
        <taxon>Pentapetalae</taxon>
        <taxon>rosids</taxon>
        <taxon>fabids</taxon>
        <taxon>Malpighiales</taxon>
        <taxon>Rhizophoraceae</taxon>
        <taxon>Rhizophora</taxon>
    </lineage>
</organism>
<feature type="compositionally biased region" description="Polar residues" evidence="1">
    <location>
        <begin position="158"/>
        <end position="168"/>
    </location>
</feature>